<reference evidence="2" key="1">
    <citation type="submission" date="2020-04" db="EMBL/GenBank/DDBJ databases">
        <title>Deep metagenomics examines the oral microbiome during advanced dental caries in children, revealing novel taxa and co-occurrences with host molecules.</title>
        <authorList>
            <person name="Baker J.L."/>
            <person name="Morton J.T."/>
            <person name="Dinis M."/>
            <person name="Alvarez R."/>
            <person name="Tran N.C."/>
            <person name="Knight R."/>
            <person name="Edlund A."/>
        </authorList>
    </citation>
    <scope>NUCLEOTIDE SEQUENCE</scope>
    <source>
        <strain evidence="2">JCVI_32_bin.24</strain>
    </source>
</reference>
<evidence type="ECO:0000313" key="3">
    <source>
        <dbReference type="Proteomes" id="UP000718593"/>
    </source>
</evidence>
<protein>
    <submittedName>
        <fullName evidence="2">GPW/gp25 family protein</fullName>
    </submittedName>
</protein>
<dbReference type="EMBL" id="JABZMI010000128">
    <property type="protein sequence ID" value="MBF1164931.1"/>
    <property type="molecule type" value="Genomic_DNA"/>
</dbReference>
<name>A0A930BTF6_9RHOO</name>
<proteinExistence type="predicted"/>
<dbReference type="SUPFAM" id="SSF160719">
    <property type="entry name" value="gpW/gp25-like"/>
    <property type="match status" value="1"/>
</dbReference>
<evidence type="ECO:0000313" key="2">
    <source>
        <dbReference type="EMBL" id="MBF1164931.1"/>
    </source>
</evidence>
<gene>
    <name evidence="2" type="ORF">HXL68_07810</name>
</gene>
<sequence length="125" mass="14078">MTQEYTNITAAHWQPALNQGGEIVSGIGDIDQAIRIILSTPKGSDPHRPDFGSRIPDWLDRPVDRVRPHLVREAVDALRVWEPRIVVESVRIDVDAECIKTRVLWRAADGVTRLTEVQHDRPATA</sequence>
<dbReference type="InterPro" id="IPR007048">
    <property type="entry name" value="IraD/Gp25-like"/>
</dbReference>
<dbReference type="Proteomes" id="UP000718593">
    <property type="component" value="Unassembled WGS sequence"/>
</dbReference>
<evidence type="ECO:0000259" key="1">
    <source>
        <dbReference type="Pfam" id="PF04965"/>
    </source>
</evidence>
<comment type="caution">
    <text evidence="2">The sequence shown here is derived from an EMBL/GenBank/DDBJ whole genome shotgun (WGS) entry which is preliminary data.</text>
</comment>
<accession>A0A930BTF6</accession>
<organism evidence="2 3">
    <name type="scientific">Dechloromonas agitata</name>
    <dbReference type="NCBI Taxonomy" id="73030"/>
    <lineage>
        <taxon>Bacteria</taxon>
        <taxon>Pseudomonadati</taxon>
        <taxon>Pseudomonadota</taxon>
        <taxon>Betaproteobacteria</taxon>
        <taxon>Rhodocyclales</taxon>
        <taxon>Azonexaceae</taxon>
        <taxon>Dechloromonas</taxon>
    </lineage>
</organism>
<dbReference type="Gene3D" id="3.10.450.40">
    <property type="match status" value="1"/>
</dbReference>
<dbReference type="Pfam" id="PF04965">
    <property type="entry name" value="GPW_gp25"/>
    <property type="match status" value="1"/>
</dbReference>
<feature type="domain" description="IraD/Gp25-like" evidence="1">
    <location>
        <begin position="28"/>
        <end position="97"/>
    </location>
</feature>
<dbReference type="AlphaFoldDB" id="A0A930BTF6"/>